<dbReference type="HOGENOM" id="CLU_2292154_0_0_1"/>
<name>A0A0C9WYA4_9AGAR</name>
<dbReference type="AlphaFoldDB" id="A0A0C9WYA4"/>
<dbReference type="EMBL" id="KN838566">
    <property type="protein sequence ID" value="KIK04780.1"/>
    <property type="molecule type" value="Genomic_DNA"/>
</dbReference>
<dbReference type="STRING" id="1095629.A0A0C9WYA4"/>
<dbReference type="Proteomes" id="UP000054477">
    <property type="component" value="Unassembled WGS sequence"/>
</dbReference>
<proteinExistence type="predicted"/>
<keyword evidence="2" id="KW-1185">Reference proteome</keyword>
<reference evidence="2" key="2">
    <citation type="submission" date="2015-01" db="EMBL/GenBank/DDBJ databases">
        <title>Evolutionary Origins and Diversification of the Mycorrhizal Mutualists.</title>
        <authorList>
            <consortium name="DOE Joint Genome Institute"/>
            <consortium name="Mycorrhizal Genomics Consortium"/>
            <person name="Kohler A."/>
            <person name="Kuo A."/>
            <person name="Nagy L.G."/>
            <person name="Floudas D."/>
            <person name="Copeland A."/>
            <person name="Barry K.W."/>
            <person name="Cichocki N."/>
            <person name="Veneault-Fourrey C."/>
            <person name="LaButti K."/>
            <person name="Lindquist E.A."/>
            <person name="Lipzen A."/>
            <person name="Lundell T."/>
            <person name="Morin E."/>
            <person name="Murat C."/>
            <person name="Riley R."/>
            <person name="Ohm R."/>
            <person name="Sun H."/>
            <person name="Tunlid A."/>
            <person name="Henrissat B."/>
            <person name="Grigoriev I.V."/>
            <person name="Hibbett D.S."/>
            <person name="Martin F."/>
        </authorList>
    </citation>
    <scope>NUCLEOTIDE SEQUENCE [LARGE SCALE GENOMIC DNA]</scope>
    <source>
        <strain evidence="2">LaAM-08-1</strain>
    </source>
</reference>
<evidence type="ECO:0000313" key="1">
    <source>
        <dbReference type="EMBL" id="KIK04780.1"/>
    </source>
</evidence>
<evidence type="ECO:0008006" key="3">
    <source>
        <dbReference type="Google" id="ProtNLM"/>
    </source>
</evidence>
<evidence type="ECO:0000313" key="2">
    <source>
        <dbReference type="Proteomes" id="UP000054477"/>
    </source>
</evidence>
<sequence length="101" mass="11048">MALDSPTLVSNLWYNDGNIVLQAESSLFRVSLGVPAEHSPVFDGIQKLPQSQDQEMYGGCPLMVLPDKAEDLANFLRAVYDSGFFEPPPSKTDFDTLAGIL</sequence>
<reference evidence="1 2" key="1">
    <citation type="submission" date="2014-04" db="EMBL/GenBank/DDBJ databases">
        <authorList>
            <consortium name="DOE Joint Genome Institute"/>
            <person name="Kuo A."/>
            <person name="Kohler A."/>
            <person name="Nagy L.G."/>
            <person name="Floudas D."/>
            <person name="Copeland A."/>
            <person name="Barry K.W."/>
            <person name="Cichocki N."/>
            <person name="Veneault-Fourrey C."/>
            <person name="LaButti K."/>
            <person name="Lindquist E.A."/>
            <person name="Lipzen A."/>
            <person name="Lundell T."/>
            <person name="Morin E."/>
            <person name="Murat C."/>
            <person name="Sun H."/>
            <person name="Tunlid A."/>
            <person name="Henrissat B."/>
            <person name="Grigoriev I.V."/>
            <person name="Hibbett D.S."/>
            <person name="Martin F."/>
            <person name="Nordberg H.P."/>
            <person name="Cantor M.N."/>
            <person name="Hua S.X."/>
        </authorList>
    </citation>
    <scope>NUCLEOTIDE SEQUENCE [LARGE SCALE GENOMIC DNA]</scope>
    <source>
        <strain evidence="1 2">LaAM-08-1</strain>
    </source>
</reference>
<gene>
    <name evidence="1" type="ORF">K443DRAFT_675565</name>
</gene>
<organism evidence="1 2">
    <name type="scientific">Laccaria amethystina LaAM-08-1</name>
    <dbReference type="NCBI Taxonomy" id="1095629"/>
    <lineage>
        <taxon>Eukaryota</taxon>
        <taxon>Fungi</taxon>
        <taxon>Dikarya</taxon>
        <taxon>Basidiomycota</taxon>
        <taxon>Agaricomycotina</taxon>
        <taxon>Agaricomycetes</taxon>
        <taxon>Agaricomycetidae</taxon>
        <taxon>Agaricales</taxon>
        <taxon>Agaricineae</taxon>
        <taxon>Hydnangiaceae</taxon>
        <taxon>Laccaria</taxon>
    </lineage>
</organism>
<protein>
    <recommendedName>
        <fullName evidence="3">BTB domain-containing protein</fullName>
    </recommendedName>
</protein>
<accession>A0A0C9WYA4</accession>
<dbReference type="OrthoDB" id="2757422at2759"/>